<gene>
    <name evidence="2" type="ORF">DFH08DRAFT_1084214</name>
</gene>
<evidence type="ECO:0000313" key="3">
    <source>
        <dbReference type="Proteomes" id="UP001218218"/>
    </source>
</evidence>
<dbReference type="EMBL" id="JARIHO010000037">
    <property type="protein sequence ID" value="KAJ7330459.1"/>
    <property type="molecule type" value="Genomic_DNA"/>
</dbReference>
<keyword evidence="3" id="KW-1185">Reference proteome</keyword>
<evidence type="ECO:0000256" key="1">
    <source>
        <dbReference type="SAM" id="MobiDB-lite"/>
    </source>
</evidence>
<comment type="caution">
    <text evidence="2">The sequence shown here is derived from an EMBL/GenBank/DDBJ whole genome shotgun (WGS) entry which is preliminary data.</text>
</comment>
<organism evidence="2 3">
    <name type="scientific">Mycena albidolilacea</name>
    <dbReference type="NCBI Taxonomy" id="1033008"/>
    <lineage>
        <taxon>Eukaryota</taxon>
        <taxon>Fungi</taxon>
        <taxon>Dikarya</taxon>
        <taxon>Basidiomycota</taxon>
        <taxon>Agaricomycotina</taxon>
        <taxon>Agaricomycetes</taxon>
        <taxon>Agaricomycetidae</taxon>
        <taxon>Agaricales</taxon>
        <taxon>Marasmiineae</taxon>
        <taxon>Mycenaceae</taxon>
        <taxon>Mycena</taxon>
    </lineage>
</organism>
<feature type="region of interest" description="Disordered" evidence="1">
    <location>
        <begin position="51"/>
        <end position="106"/>
    </location>
</feature>
<proteinExistence type="predicted"/>
<accession>A0AAD6ZNP5</accession>
<feature type="region of interest" description="Disordered" evidence="1">
    <location>
        <begin position="1"/>
        <end position="26"/>
    </location>
</feature>
<sequence length="151" mass="16201">MGHEPTPPYSLMLRATPSLGSSQYPPAKRGTNISSLWQMPVLVALYPRSRTDDAGGLCPTPGTLPVLDSDPDDAGGLCPTPDPSITIHRTSGARASPTPVDSPYDRLGTVRTAHRCPWTSIRRTPSHKAAMNPGRPAALVFAVMQPHHRPH</sequence>
<protein>
    <submittedName>
        <fullName evidence="2">Uncharacterized protein</fullName>
    </submittedName>
</protein>
<dbReference type="AlphaFoldDB" id="A0AAD6ZNP5"/>
<evidence type="ECO:0000313" key="2">
    <source>
        <dbReference type="EMBL" id="KAJ7330459.1"/>
    </source>
</evidence>
<dbReference type="Proteomes" id="UP001218218">
    <property type="component" value="Unassembled WGS sequence"/>
</dbReference>
<name>A0AAD6ZNP5_9AGAR</name>
<reference evidence="2" key="1">
    <citation type="submission" date="2023-03" db="EMBL/GenBank/DDBJ databases">
        <title>Massive genome expansion in bonnet fungi (Mycena s.s.) driven by repeated elements and novel gene families across ecological guilds.</title>
        <authorList>
            <consortium name="Lawrence Berkeley National Laboratory"/>
            <person name="Harder C.B."/>
            <person name="Miyauchi S."/>
            <person name="Viragh M."/>
            <person name="Kuo A."/>
            <person name="Thoen E."/>
            <person name="Andreopoulos B."/>
            <person name="Lu D."/>
            <person name="Skrede I."/>
            <person name="Drula E."/>
            <person name="Henrissat B."/>
            <person name="Morin E."/>
            <person name="Kohler A."/>
            <person name="Barry K."/>
            <person name="LaButti K."/>
            <person name="Morin E."/>
            <person name="Salamov A."/>
            <person name="Lipzen A."/>
            <person name="Mereny Z."/>
            <person name="Hegedus B."/>
            <person name="Baldrian P."/>
            <person name="Stursova M."/>
            <person name="Weitz H."/>
            <person name="Taylor A."/>
            <person name="Grigoriev I.V."/>
            <person name="Nagy L.G."/>
            <person name="Martin F."/>
            <person name="Kauserud H."/>
        </authorList>
    </citation>
    <scope>NUCLEOTIDE SEQUENCE</scope>
    <source>
        <strain evidence="2">CBHHK002</strain>
    </source>
</reference>